<sequence>MKIYSCDYCGKRFSAAAWLTRHRRIHTGDKPFVCDICGRGFNVKNNLRKHTYVENMTMTMYPDELQAAQQHMLKNHIHQCLVCGKIQPSPGKLERHMRIHTGEKPFKCDWCDYHSSRKDSMRKHHTRCRDNVCVFCGKEFGQPSWLRRHMMIHTGHKPYKCDICGKAFTLKGNVKQHRLTHFKPSPSDGIDMEAEIYDTTGAGGKVPKGVVLTCAYCGKLFRDRHQLTAHVRSHTGEKPFKCTVCGKGFTQKSNMKSHYVVHMKESDALKILRARPKNHFCEICTKEFQSPAHLRMHLRTHTGERPYACNICDKRTSDHPYAKSLIYLLLTFVIDSLYTRNTCINGGQYGLKYIEEPSYMTYAKSKRGRKRSDMYNVIVHQCHFCGKAFPGRVPLERHVRIHTGERPYRCEECGKTFIQPGHLSTHKVTHQKHLWNISQRICKFCGRIFYDKAQLTRHLRVHTGEKPFKCDVCTKSFSQKSNMKQHMLTHLQFNLISDNPNRQCGLCGKIFASKTKLARHMRIHTGEKPFECSVCQKRFNQKESMRSHMTVHYKKGIQYPCEHCGRIFYYKTTFIRHLRVHTGEKPFQCDVCKKRFSQKSNMKIHMIHTGEKPFECQICKRRFTQKEALNGHQAVHWKFMQ</sequence>
<feature type="domain" description="C2H2-type" evidence="11">
    <location>
        <begin position="468"/>
        <end position="490"/>
    </location>
</feature>
<feature type="domain" description="C2H2-type" evidence="11">
    <location>
        <begin position="587"/>
        <end position="613"/>
    </location>
</feature>
<dbReference type="InterPro" id="IPR050752">
    <property type="entry name" value="C2H2-ZF_domain"/>
</dbReference>
<keyword evidence="8" id="KW-0804">Transcription</keyword>
<evidence type="ECO:0000256" key="5">
    <source>
        <dbReference type="ARBA" id="ARBA00022833"/>
    </source>
</evidence>
<feature type="domain" description="C2H2-type" evidence="11">
    <location>
        <begin position="159"/>
        <end position="186"/>
    </location>
</feature>
<organism evidence="12 13">
    <name type="scientific">Mya arenaria</name>
    <name type="common">Soft-shell clam</name>
    <dbReference type="NCBI Taxonomy" id="6604"/>
    <lineage>
        <taxon>Eukaryota</taxon>
        <taxon>Metazoa</taxon>
        <taxon>Spiralia</taxon>
        <taxon>Lophotrochozoa</taxon>
        <taxon>Mollusca</taxon>
        <taxon>Bivalvia</taxon>
        <taxon>Autobranchia</taxon>
        <taxon>Heteroconchia</taxon>
        <taxon>Euheterodonta</taxon>
        <taxon>Imparidentia</taxon>
        <taxon>Neoheterodontei</taxon>
        <taxon>Myida</taxon>
        <taxon>Myoidea</taxon>
        <taxon>Myidae</taxon>
        <taxon>Mya</taxon>
    </lineage>
</organism>
<dbReference type="PROSITE" id="PS50157">
    <property type="entry name" value="ZINC_FINGER_C2H2_2"/>
    <property type="match status" value="17"/>
</dbReference>
<keyword evidence="7" id="KW-0238">DNA-binding</keyword>
<dbReference type="SMART" id="SM00355">
    <property type="entry name" value="ZnF_C2H2"/>
    <property type="match status" value="18"/>
</dbReference>
<keyword evidence="5" id="KW-0862">Zinc</keyword>
<evidence type="ECO:0000256" key="6">
    <source>
        <dbReference type="ARBA" id="ARBA00023015"/>
    </source>
</evidence>
<dbReference type="EMBL" id="CP111021">
    <property type="protein sequence ID" value="WAR17454.1"/>
    <property type="molecule type" value="Genomic_DNA"/>
</dbReference>
<feature type="domain" description="C2H2-type" evidence="11">
    <location>
        <begin position="78"/>
        <end position="105"/>
    </location>
</feature>
<feature type="domain" description="C2H2-type" evidence="11">
    <location>
        <begin position="32"/>
        <end position="59"/>
    </location>
</feature>
<dbReference type="Gene3D" id="3.30.160.60">
    <property type="entry name" value="Classic Zinc Finger"/>
    <property type="match status" value="19"/>
</dbReference>
<dbReference type="PANTHER" id="PTHR24384:SF189">
    <property type="entry name" value="C2H2-TYPE DOMAIN-CONTAINING PROTEIN-RELATED"/>
    <property type="match status" value="1"/>
</dbReference>
<comment type="subcellular location">
    <subcellularLocation>
        <location evidence="1">Nucleus</location>
    </subcellularLocation>
</comment>
<keyword evidence="3" id="KW-0677">Repeat</keyword>
<feature type="domain" description="C2H2-type" evidence="11">
    <location>
        <begin position="530"/>
        <end position="557"/>
    </location>
</feature>
<feature type="domain" description="C2H2-type" evidence="11">
    <location>
        <begin position="131"/>
        <end position="158"/>
    </location>
</feature>
<keyword evidence="9" id="KW-0539">Nucleus</keyword>
<reference evidence="12" key="1">
    <citation type="submission" date="2022-11" db="EMBL/GenBank/DDBJ databases">
        <title>Centuries of genome instability and evolution in soft-shell clam transmissible cancer (bioRxiv).</title>
        <authorList>
            <person name="Hart S.F.M."/>
            <person name="Yonemitsu M.A."/>
            <person name="Giersch R.M."/>
            <person name="Beal B.F."/>
            <person name="Arriagada G."/>
            <person name="Davis B.W."/>
            <person name="Ostrander E.A."/>
            <person name="Goff S.P."/>
            <person name="Metzger M.J."/>
        </authorList>
    </citation>
    <scope>NUCLEOTIDE SEQUENCE</scope>
    <source>
        <strain evidence="12">MELC-2E11</strain>
        <tissue evidence="12">Siphon/mantle</tissue>
    </source>
</reference>
<name>A0ABY7F8F2_MYAAR</name>
<dbReference type="PROSITE" id="PS00028">
    <property type="entry name" value="ZINC_FINGER_C2H2_1"/>
    <property type="match status" value="14"/>
</dbReference>
<feature type="domain" description="C2H2-type" evidence="11">
    <location>
        <begin position="408"/>
        <end position="430"/>
    </location>
</feature>
<dbReference type="InterPro" id="IPR013087">
    <property type="entry name" value="Znf_C2H2_type"/>
</dbReference>
<keyword evidence="13" id="KW-1185">Reference proteome</keyword>
<dbReference type="SUPFAM" id="SSF57667">
    <property type="entry name" value="beta-beta-alpha zinc fingers"/>
    <property type="match status" value="9"/>
</dbReference>
<evidence type="ECO:0000256" key="10">
    <source>
        <dbReference type="PROSITE-ProRule" id="PRU00042"/>
    </source>
</evidence>
<feature type="domain" description="C2H2-type" evidence="11">
    <location>
        <begin position="380"/>
        <end position="407"/>
    </location>
</feature>
<evidence type="ECO:0000313" key="13">
    <source>
        <dbReference type="Proteomes" id="UP001164746"/>
    </source>
</evidence>
<dbReference type="InterPro" id="IPR036236">
    <property type="entry name" value="Znf_C2H2_sf"/>
</dbReference>
<evidence type="ECO:0000256" key="3">
    <source>
        <dbReference type="ARBA" id="ARBA00022737"/>
    </source>
</evidence>
<keyword evidence="2" id="KW-0479">Metal-binding</keyword>
<protein>
    <submittedName>
        <fullName evidence="12">ZN160-like protein</fullName>
    </submittedName>
</protein>
<dbReference type="PANTHER" id="PTHR24384">
    <property type="entry name" value="FINGER PUTATIVE TRANSCRIPTION FACTOR FAMILY-RELATED"/>
    <property type="match status" value="1"/>
</dbReference>
<feature type="domain" description="C2H2-type" evidence="11">
    <location>
        <begin position="559"/>
        <end position="586"/>
    </location>
</feature>
<evidence type="ECO:0000256" key="1">
    <source>
        <dbReference type="ARBA" id="ARBA00004123"/>
    </source>
</evidence>
<evidence type="ECO:0000313" key="12">
    <source>
        <dbReference type="EMBL" id="WAR17454.1"/>
    </source>
</evidence>
<feature type="domain" description="C2H2-type" evidence="11">
    <location>
        <begin position="440"/>
        <end position="467"/>
    </location>
</feature>
<evidence type="ECO:0000256" key="2">
    <source>
        <dbReference type="ARBA" id="ARBA00022723"/>
    </source>
</evidence>
<feature type="domain" description="C2H2-type" evidence="11">
    <location>
        <begin position="212"/>
        <end position="239"/>
    </location>
</feature>
<keyword evidence="6" id="KW-0805">Transcription regulation</keyword>
<keyword evidence="4 10" id="KW-0863">Zinc-finger</keyword>
<dbReference type="Proteomes" id="UP001164746">
    <property type="component" value="Chromosome 10"/>
</dbReference>
<feature type="domain" description="C2H2-type" evidence="11">
    <location>
        <begin position="502"/>
        <end position="529"/>
    </location>
</feature>
<feature type="domain" description="C2H2-type" evidence="11">
    <location>
        <begin position="4"/>
        <end position="31"/>
    </location>
</feature>
<evidence type="ECO:0000256" key="9">
    <source>
        <dbReference type="ARBA" id="ARBA00023242"/>
    </source>
</evidence>
<proteinExistence type="predicted"/>
<evidence type="ECO:0000256" key="4">
    <source>
        <dbReference type="ARBA" id="ARBA00022771"/>
    </source>
</evidence>
<evidence type="ECO:0000256" key="8">
    <source>
        <dbReference type="ARBA" id="ARBA00023163"/>
    </source>
</evidence>
<feature type="domain" description="C2H2-type" evidence="11">
    <location>
        <begin position="240"/>
        <end position="267"/>
    </location>
</feature>
<gene>
    <name evidence="12" type="ORF">MAR_032048</name>
</gene>
<feature type="domain" description="C2H2-type" evidence="11">
    <location>
        <begin position="279"/>
        <end position="306"/>
    </location>
</feature>
<feature type="domain" description="C2H2-type" evidence="11">
    <location>
        <begin position="614"/>
        <end position="636"/>
    </location>
</feature>
<accession>A0ABY7F8F2</accession>
<evidence type="ECO:0000259" key="11">
    <source>
        <dbReference type="PROSITE" id="PS50157"/>
    </source>
</evidence>
<evidence type="ECO:0000256" key="7">
    <source>
        <dbReference type="ARBA" id="ARBA00023125"/>
    </source>
</evidence>
<dbReference type="Pfam" id="PF00096">
    <property type="entry name" value="zf-C2H2"/>
    <property type="match status" value="16"/>
</dbReference>